<evidence type="ECO:0000256" key="11">
    <source>
        <dbReference type="RuleBase" id="RU362068"/>
    </source>
</evidence>
<dbReference type="Gene3D" id="1.10.1040.10">
    <property type="entry name" value="N-(1-d-carboxylethyl)-l-norvaline Dehydrogenase, domain 2"/>
    <property type="match status" value="1"/>
</dbReference>
<name>A0A1I3VFW7_HALDA</name>
<organism evidence="14 15">
    <name type="scientific">Halobacillus dabanensis</name>
    <dbReference type="NCBI Taxonomy" id="240302"/>
    <lineage>
        <taxon>Bacteria</taxon>
        <taxon>Bacillati</taxon>
        <taxon>Bacillota</taxon>
        <taxon>Bacilli</taxon>
        <taxon>Bacillales</taxon>
        <taxon>Bacillaceae</taxon>
        <taxon>Halobacillus</taxon>
    </lineage>
</organism>
<dbReference type="GO" id="GO:0050661">
    <property type="term" value="F:NADP binding"/>
    <property type="evidence" value="ECO:0007669"/>
    <property type="project" value="TreeGrafter"/>
</dbReference>
<evidence type="ECO:0000256" key="9">
    <source>
        <dbReference type="ARBA" id="ARBA00032024"/>
    </source>
</evidence>
<protein>
    <recommendedName>
        <fullName evidence="5 11">2-dehydropantoate 2-reductase</fullName>
        <ecNumber evidence="4 11">1.1.1.169</ecNumber>
    </recommendedName>
    <alternativeName>
        <fullName evidence="9 11">Ketopantoate reductase</fullName>
    </alternativeName>
</protein>
<comment type="pathway">
    <text evidence="2 11">Cofactor biosynthesis; (R)-pantothenate biosynthesis; (R)-pantoate from 3-methyl-2-oxobutanoate: step 2/2.</text>
</comment>
<keyword evidence="15" id="KW-1185">Reference proteome</keyword>
<dbReference type="PANTHER" id="PTHR43765:SF2">
    <property type="entry name" value="2-DEHYDROPANTOATE 2-REDUCTASE"/>
    <property type="match status" value="1"/>
</dbReference>
<evidence type="ECO:0000256" key="6">
    <source>
        <dbReference type="ARBA" id="ARBA00022655"/>
    </source>
</evidence>
<dbReference type="AlphaFoldDB" id="A0A1I3VFW7"/>
<dbReference type="InterPro" id="IPR036291">
    <property type="entry name" value="NAD(P)-bd_dom_sf"/>
</dbReference>
<dbReference type="InterPro" id="IPR013328">
    <property type="entry name" value="6PGD_dom2"/>
</dbReference>
<dbReference type="Gene3D" id="3.40.50.720">
    <property type="entry name" value="NAD(P)-binding Rossmann-like Domain"/>
    <property type="match status" value="1"/>
</dbReference>
<keyword evidence="8 11" id="KW-0560">Oxidoreductase</keyword>
<dbReference type="EMBL" id="FOSB01000005">
    <property type="protein sequence ID" value="SFJ93051.1"/>
    <property type="molecule type" value="Genomic_DNA"/>
</dbReference>
<dbReference type="Pfam" id="PF08546">
    <property type="entry name" value="ApbA_C"/>
    <property type="match status" value="1"/>
</dbReference>
<gene>
    <name evidence="14" type="ORF">SAMN04487936_105253</name>
</gene>
<accession>A0A1I3VFW7</accession>
<evidence type="ECO:0000256" key="1">
    <source>
        <dbReference type="ARBA" id="ARBA00002919"/>
    </source>
</evidence>
<dbReference type="NCBIfam" id="TIGR00745">
    <property type="entry name" value="apbA_panE"/>
    <property type="match status" value="1"/>
</dbReference>
<dbReference type="Proteomes" id="UP000183557">
    <property type="component" value="Unassembled WGS sequence"/>
</dbReference>
<evidence type="ECO:0000256" key="8">
    <source>
        <dbReference type="ARBA" id="ARBA00023002"/>
    </source>
</evidence>
<evidence type="ECO:0000256" key="10">
    <source>
        <dbReference type="ARBA" id="ARBA00048793"/>
    </source>
</evidence>
<dbReference type="EC" id="1.1.1.169" evidence="4 11"/>
<dbReference type="GO" id="GO:0015940">
    <property type="term" value="P:pantothenate biosynthetic process"/>
    <property type="evidence" value="ECO:0007669"/>
    <property type="project" value="UniProtKB-UniPathway"/>
</dbReference>
<keyword evidence="7 11" id="KW-0521">NADP</keyword>
<dbReference type="InterPro" id="IPR050838">
    <property type="entry name" value="Ketopantoate_reductase"/>
</dbReference>
<evidence type="ECO:0000256" key="7">
    <source>
        <dbReference type="ARBA" id="ARBA00022857"/>
    </source>
</evidence>
<evidence type="ECO:0000313" key="14">
    <source>
        <dbReference type="EMBL" id="SFJ93051.1"/>
    </source>
</evidence>
<dbReference type="GO" id="GO:0005737">
    <property type="term" value="C:cytoplasm"/>
    <property type="evidence" value="ECO:0007669"/>
    <property type="project" value="TreeGrafter"/>
</dbReference>
<dbReference type="UniPathway" id="UPA00028">
    <property type="reaction ID" value="UER00004"/>
</dbReference>
<evidence type="ECO:0000256" key="3">
    <source>
        <dbReference type="ARBA" id="ARBA00007870"/>
    </source>
</evidence>
<dbReference type="OrthoDB" id="9800163at2"/>
<dbReference type="GO" id="GO:0008677">
    <property type="term" value="F:2-dehydropantoate 2-reductase activity"/>
    <property type="evidence" value="ECO:0007669"/>
    <property type="project" value="UniProtKB-EC"/>
</dbReference>
<reference evidence="15" key="1">
    <citation type="submission" date="2016-10" db="EMBL/GenBank/DDBJ databases">
        <authorList>
            <person name="Varghese N."/>
            <person name="Submissions S."/>
        </authorList>
    </citation>
    <scope>NUCLEOTIDE SEQUENCE [LARGE SCALE GENOMIC DNA]</scope>
    <source>
        <strain evidence="15">CGMCC 1.3704</strain>
    </source>
</reference>
<dbReference type="RefSeq" id="WP_075036542.1">
    <property type="nucleotide sequence ID" value="NZ_FOSB01000005.1"/>
</dbReference>
<feature type="domain" description="Ketopantoate reductase N-terminal" evidence="12">
    <location>
        <begin position="3"/>
        <end position="142"/>
    </location>
</feature>
<evidence type="ECO:0000256" key="4">
    <source>
        <dbReference type="ARBA" id="ARBA00013014"/>
    </source>
</evidence>
<keyword evidence="6 11" id="KW-0566">Pantothenate biosynthesis</keyword>
<evidence type="ECO:0000259" key="13">
    <source>
        <dbReference type="Pfam" id="PF08546"/>
    </source>
</evidence>
<evidence type="ECO:0000313" key="15">
    <source>
        <dbReference type="Proteomes" id="UP000183557"/>
    </source>
</evidence>
<feature type="domain" description="Ketopantoate reductase C-terminal" evidence="13">
    <location>
        <begin position="175"/>
        <end position="284"/>
    </location>
</feature>
<dbReference type="InterPro" id="IPR003710">
    <property type="entry name" value="ApbA"/>
</dbReference>
<proteinExistence type="inferred from homology"/>
<evidence type="ECO:0000259" key="12">
    <source>
        <dbReference type="Pfam" id="PF02558"/>
    </source>
</evidence>
<dbReference type="Pfam" id="PF02558">
    <property type="entry name" value="ApbA"/>
    <property type="match status" value="1"/>
</dbReference>
<sequence length="293" mass="32500">MKIGIIGAGSIGLLLGVYLGRAHDVHMFVRREGQKEKLNSEGILCDVLENPTPVNAHLSSEMASGYDLWIVTIKQHGVEALLEQNLPTDAPYLFLQNGMGHLEKLSNANISSAVGVVEHGALAEGDNKVAHTGRGNIQIANFSHLAGEIVSLIEKLHTITFPFYYRKDHQMMLKNKLIINTVINPLTAVFGQKNRCILTNPYIQKIAFQLCEEACGVLDMDISKEWSRVEEIAGKTSENQSSMLKDLKEHRLTEIDSISGYILNQSPLPLPCHQFVISAIHALEYEEGVRSFE</sequence>
<dbReference type="SUPFAM" id="SSF48179">
    <property type="entry name" value="6-phosphogluconate dehydrogenase C-terminal domain-like"/>
    <property type="match status" value="1"/>
</dbReference>
<dbReference type="InterPro" id="IPR013332">
    <property type="entry name" value="KPR_N"/>
</dbReference>
<comment type="function">
    <text evidence="1 11">Catalyzes the NADPH-dependent reduction of ketopantoate into pantoic acid.</text>
</comment>
<dbReference type="SUPFAM" id="SSF51735">
    <property type="entry name" value="NAD(P)-binding Rossmann-fold domains"/>
    <property type="match status" value="1"/>
</dbReference>
<dbReference type="InterPro" id="IPR008927">
    <property type="entry name" value="6-PGluconate_DH-like_C_sf"/>
</dbReference>
<evidence type="ECO:0000256" key="2">
    <source>
        <dbReference type="ARBA" id="ARBA00004994"/>
    </source>
</evidence>
<comment type="similarity">
    <text evidence="3 11">Belongs to the ketopantoate reductase family.</text>
</comment>
<dbReference type="InterPro" id="IPR013752">
    <property type="entry name" value="KPA_reductase"/>
</dbReference>
<dbReference type="PANTHER" id="PTHR43765">
    <property type="entry name" value="2-DEHYDROPANTOATE 2-REDUCTASE-RELATED"/>
    <property type="match status" value="1"/>
</dbReference>
<comment type="catalytic activity">
    <reaction evidence="10 11">
        <text>(R)-pantoate + NADP(+) = 2-dehydropantoate + NADPH + H(+)</text>
        <dbReference type="Rhea" id="RHEA:16233"/>
        <dbReference type="ChEBI" id="CHEBI:11561"/>
        <dbReference type="ChEBI" id="CHEBI:15378"/>
        <dbReference type="ChEBI" id="CHEBI:15980"/>
        <dbReference type="ChEBI" id="CHEBI:57783"/>
        <dbReference type="ChEBI" id="CHEBI:58349"/>
        <dbReference type="EC" id="1.1.1.169"/>
    </reaction>
</comment>
<evidence type="ECO:0000256" key="5">
    <source>
        <dbReference type="ARBA" id="ARBA00019465"/>
    </source>
</evidence>